<proteinExistence type="inferred from homology"/>
<evidence type="ECO:0000313" key="5">
    <source>
        <dbReference type="EMBL" id="BBL05207.1"/>
    </source>
</evidence>
<dbReference type="Gene3D" id="1.10.150.130">
    <property type="match status" value="1"/>
</dbReference>
<dbReference type="Pfam" id="PF17293">
    <property type="entry name" value="Arm-DNA-bind_5"/>
    <property type="match status" value="1"/>
</dbReference>
<organism evidence="5 6">
    <name type="scientific">Alistipes communis</name>
    <dbReference type="NCBI Taxonomy" id="2585118"/>
    <lineage>
        <taxon>Bacteria</taxon>
        <taxon>Pseudomonadati</taxon>
        <taxon>Bacteroidota</taxon>
        <taxon>Bacteroidia</taxon>
        <taxon>Bacteroidales</taxon>
        <taxon>Rikenellaceae</taxon>
        <taxon>Alistipes</taxon>
    </lineage>
</organism>
<dbReference type="OrthoDB" id="1031626at2"/>
<keyword evidence="6" id="KW-1185">Reference proteome</keyword>
<dbReference type="InterPro" id="IPR011010">
    <property type="entry name" value="DNA_brk_join_enz"/>
</dbReference>
<evidence type="ECO:0000256" key="3">
    <source>
        <dbReference type="ARBA" id="ARBA00023172"/>
    </source>
</evidence>
<protein>
    <submittedName>
        <fullName evidence="5">Tyrosine recombinase</fullName>
    </submittedName>
</protein>
<evidence type="ECO:0000256" key="1">
    <source>
        <dbReference type="ARBA" id="ARBA00008857"/>
    </source>
</evidence>
<dbReference type="GO" id="GO:0015074">
    <property type="term" value="P:DNA integration"/>
    <property type="evidence" value="ECO:0007669"/>
    <property type="project" value="InterPro"/>
</dbReference>
<dbReference type="GeneID" id="78343233"/>
<keyword evidence="2" id="KW-0238">DNA-binding</keyword>
<dbReference type="GO" id="GO:0003677">
    <property type="term" value="F:DNA binding"/>
    <property type="evidence" value="ECO:0007669"/>
    <property type="project" value="UniProtKB-KW"/>
</dbReference>
<comment type="similarity">
    <text evidence="1">Belongs to the 'phage' integrase family.</text>
</comment>
<dbReference type="InterPro" id="IPR013762">
    <property type="entry name" value="Integrase-like_cat_sf"/>
</dbReference>
<dbReference type="Gene3D" id="1.10.443.10">
    <property type="entry name" value="Intergrase catalytic core"/>
    <property type="match status" value="1"/>
</dbReference>
<dbReference type="CDD" id="cd01185">
    <property type="entry name" value="INTN1_C_like"/>
    <property type="match status" value="1"/>
</dbReference>
<evidence type="ECO:0000313" key="6">
    <source>
        <dbReference type="Proteomes" id="UP000318946"/>
    </source>
</evidence>
<dbReference type="EMBL" id="AP019735">
    <property type="protein sequence ID" value="BBL05207.1"/>
    <property type="molecule type" value="Genomic_DNA"/>
</dbReference>
<name>A0A4Y1WW99_9BACT</name>
<dbReference type="KEGG" id="acou:A5CBH24_25200"/>
<evidence type="ECO:0000256" key="2">
    <source>
        <dbReference type="ARBA" id="ARBA00023125"/>
    </source>
</evidence>
<dbReference type="InterPro" id="IPR050090">
    <property type="entry name" value="Tyrosine_recombinase_XerCD"/>
</dbReference>
<dbReference type="InterPro" id="IPR025269">
    <property type="entry name" value="SAM-like_dom"/>
</dbReference>
<dbReference type="PANTHER" id="PTHR30349:SF64">
    <property type="entry name" value="PROPHAGE INTEGRASE INTD-RELATED"/>
    <property type="match status" value="1"/>
</dbReference>
<dbReference type="AlphaFoldDB" id="A0A4Y1WW99"/>
<keyword evidence="3" id="KW-0233">DNA recombination</keyword>
<evidence type="ECO:0000259" key="4">
    <source>
        <dbReference type="PROSITE" id="PS51898"/>
    </source>
</evidence>
<gene>
    <name evidence="5" type="ORF">A5CBH24_25200</name>
</gene>
<dbReference type="GO" id="GO:0006310">
    <property type="term" value="P:DNA recombination"/>
    <property type="evidence" value="ECO:0007669"/>
    <property type="project" value="UniProtKB-KW"/>
</dbReference>
<dbReference type="SUPFAM" id="SSF56349">
    <property type="entry name" value="DNA breaking-rejoining enzymes"/>
    <property type="match status" value="1"/>
</dbReference>
<feature type="domain" description="Tyr recombinase" evidence="4">
    <location>
        <begin position="219"/>
        <end position="396"/>
    </location>
</feature>
<dbReference type="RefSeq" id="WP_141413413.1">
    <property type="nucleotide sequence ID" value="NZ_AP019735.1"/>
</dbReference>
<dbReference type="Proteomes" id="UP000318946">
    <property type="component" value="Chromosome"/>
</dbReference>
<dbReference type="InterPro" id="IPR002104">
    <property type="entry name" value="Integrase_catalytic"/>
</dbReference>
<dbReference type="PANTHER" id="PTHR30349">
    <property type="entry name" value="PHAGE INTEGRASE-RELATED"/>
    <property type="match status" value="1"/>
</dbReference>
<dbReference type="PROSITE" id="PS51898">
    <property type="entry name" value="TYR_RECOMBINASE"/>
    <property type="match status" value="1"/>
</dbReference>
<dbReference type="InterPro" id="IPR035386">
    <property type="entry name" value="Arm-DNA-bind_5"/>
</dbReference>
<dbReference type="Pfam" id="PF13102">
    <property type="entry name" value="Phage_int_SAM_5"/>
    <property type="match status" value="1"/>
</dbReference>
<reference evidence="6" key="1">
    <citation type="submission" date="2019-06" db="EMBL/GenBank/DDBJ databases">
        <title>Alistipes onderdonkii subsp. vulgaris subsp. nov., Alistipes dispar sp. nov. and Alistipes communis sp. nov., isolated from human faeces, and creation of Alistipes onderdonkii subsp. onderdonkii subsp. nov.</title>
        <authorList>
            <person name="Sakamoto M."/>
            <person name="Ikeyama N."/>
            <person name="Ogata Y."/>
            <person name="Suda W."/>
            <person name="Iino T."/>
            <person name="Hattori M."/>
            <person name="Ohkuma M."/>
        </authorList>
    </citation>
    <scope>NUCLEOTIDE SEQUENCE [LARGE SCALE GENOMIC DNA]</scope>
    <source>
        <strain evidence="6">5CBH24</strain>
    </source>
</reference>
<dbReference type="InterPro" id="IPR010998">
    <property type="entry name" value="Integrase_recombinase_N"/>
</dbReference>
<sequence>MKSTFKVLFYLKKDKISKDGKVPVMGRITVNGTQAGFSCKLNIDPALWDEKTNYLKSQRNTLSREIHQMLENIKAQIAKHYQSISDRDAYVTANKVKNAYHGFGDRYKTLIAAFDYHLDTIKARIGHDRTLRTYDKLMGERRCLMRYLVLKKLEDVTLKELDVTFIERYYAWMLSDGHCGKTTAFKRTQTLKCVLYVAVEQGWIDRHPFLAFKCAPDYKPRMFLSDEEIQRLMNIELRYHRQRAVRDMFIFCCFTGLAYIDLKNLTYDHIVTTPTGEQYIYNRRQKTGTPYHIMLLPIAQELIERYRGYPGKIDETRVFPVKDRKSMCTTIKRIAQKCGITKNLSTHIGRHTFGTTVTLEKGVPIETVSEMLGHKQITTTQIYAKLTANKMKEDVRLLTQRIGNLYELTQPTTRLLSKEA</sequence>
<dbReference type="Pfam" id="PF00589">
    <property type="entry name" value="Phage_integrase"/>
    <property type="match status" value="1"/>
</dbReference>
<accession>A0A4Y1WW99</accession>